<feature type="region of interest" description="Disordered" evidence="1">
    <location>
        <begin position="25"/>
        <end position="93"/>
    </location>
</feature>
<keyword evidence="4" id="KW-1185">Reference proteome</keyword>
<evidence type="ECO:0000313" key="3">
    <source>
        <dbReference type="EMBL" id="MFE4106479.1"/>
    </source>
</evidence>
<keyword evidence="2" id="KW-0732">Signal</keyword>
<dbReference type="Proteomes" id="UP001600165">
    <property type="component" value="Unassembled WGS sequence"/>
</dbReference>
<feature type="compositionally biased region" description="Low complexity" evidence="1">
    <location>
        <begin position="25"/>
        <end position="52"/>
    </location>
</feature>
<evidence type="ECO:0000313" key="4">
    <source>
        <dbReference type="Proteomes" id="UP001600165"/>
    </source>
</evidence>
<accession>A0ABW6IGI3</accession>
<reference evidence="3 4" key="1">
    <citation type="submission" date="2024-10" db="EMBL/GenBank/DDBJ databases">
        <authorList>
            <person name="Ratan Roy A."/>
            <person name="Morales Sandoval P.H."/>
            <person name="De Los Santos Villalobos S."/>
            <person name="Chakraborty S."/>
            <person name="Mukherjee J."/>
        </authorList>
    </citation>
    <scope>NUCLEOTIDE SEQUENCE [LARGE SCALE GENOMIC DNA]</scope>
    <source>
        <strain evidence="3 4">S1</strain>
    </source>
</reference>
<evidence type="ECO:0008006" key="5">
    <source>
        <dbReference type="Google" id="ProtNLM"/>
    </source>
</evidence>
<feature type="signal peptide" evidence="2">
    <location>
        <begin position="1"/>
        <end position="20"/>
    </location>
</feature>
<evidence type="ECO:0000256" key="1">
    <source>
        <dbReference type="SAM" id="MobiDB-lite"/>
    </source>
</evidence>
<name>A0ABW6IGI3_9CYAN</name>
<dbReference type="EMBL" id="JBHZOL010000066">
    <property type="protein sequence ID" value="MFE4106479.1"/>
    <property type="molecule type" value="Genomic_DNA"/>
</dbReference>
<protein>
    <recommendedName>
        <fullName evidence="5">Lipoprotein</fullName>
    </recommendedName>
</protein>
<dbReference type="RefSeq" id="WP_377964279.1">
    <property type="nucleotide sequence ID" value="NZ_JBHZOL010000066.1"/>
</dbReference>
<feature type="chain" id="PRO_5046401773" description="Lipoprotein" evidence="2">
    <location>
        <begin position="21"/>
        <end position="210"/>
    </location>
</feature>
<comment type="caution">
    <text evidence="3">The sequence shown here is derived from an EMBL/GenBank/DDBJ whole genome shotgun (WGS) entry which is preliminary data.</text>
</comment>
<proteinExistence type="predicted"/>
<sequence>MKFLLLLGMAIAISSCQQNISVSIPPASTPTSSTTAAQPPATLATSSASPTPAATPPAPEAVTAQSSASQPTPPSPNQAARPPEQPTFAGEIGHDDLGTAFSDFLFDHDGQIVYLDVYFSDRPDDEPAKVFYGEDWFTLWTECQGLSAGEAPSANYCTGISINIQLNDQPGAIWGYNQGFQYLKGRWLVTVHPGMHQGQLSLSLDAVGAN</sequence>
<dbReference type="PROSITE" id="PS51257">
    <property type="entry name" value="PROKAR_LIPOPROTEIN"/>
    <property type="match status" value="1"/>
</dbReference>
<gene>
    <name evidence="3" type="ORF">ACFVKH_09340</name>
</gene>
<feature type="compositionally biased region" description="Low complexity" evidence="1">
    <location>
        <begin position="60"/>
        <end position="70"/>
    </location>
</feature>
<organism evidence="3 4">
    <name type="scientific">Almyronema epifaneia S1</name>
    <dbReference type="NCBI Taxonomy" id="2991925"/>
    <lineage>
        <taxon>Bacteria</taxon>
        <taxon>Bacillati</taxon>
        <taxon>Cyanobacteriota</taxon>
        <taxon>Cyanophyceae</taxon>
        <taxon>Nodosilineales</taxon>
        <taxon>Nodosilineaceae</taxon>
        <taxon>Almyronema</taxon>
        <taxon>Almyronema epifaneia</taxon>
    </lineage>
</organism>
<evidence type="ECO:0000256" key="2">
    <source>
        <dbReference type="SAM" id="SignalP"/>
    </source>
</evidence>